<keyword evidence="2" id="KW-1185">Reference proteome</keyword>
<name>A0A392RQA8_9FABA</name>
<dbReference type="Proteomes" id="UP000265520">
    <property type="component" value="Unassembled WGS sequence"/>
</dbReference>
<evidence type="ECO:0000313" key="1">
    <source>
        <dbReference type="EMBL" id="MCI38387.1"/>
    </source>
</evidence>
<sequence>HDNIADSGFSISSEGLQLLILKGCSDCSQNMRSSSELQYFFRASVAFRT</sequence>
<reference evidence="1 2" key="1">
    <citation type="journal article" date="2018" name="Front. Plant Sci.">
        <title>Red Clover (Trifolium pratense) and Zigzag Clover (T. medium) - A Picture of Genomic Similarities and Differences.</title>
        <authorList>
            <person name="Dluhosova J."/>
            <person name="Istvanek J."/>
            <person name="Nedelnik J."/>
            <person name="Repkova J."/>
        </authorList>
    </citation>
    <scope>NUCLEOTIDE SEQUENCE [LARGE SCALE GENOMIC DNA]</scope>
    <source>
        <strain evidence="2">cv. 10/8</strain>
        <tissue evidence="1">Leaf</tissue>
    </source>
</reference>
<dbReference type="EMBL" id="LXQA010255235">
    <property type="protein sequence ID" value="MCI38387.1"/>
    <property type="molecule type" value="Genomic_DNA"/>
</dbReference>
<comment type="caution">
    <text evidence="1">The sequence shown here is derived from an EMBL/GenBank/DDBJ whole genome shotgun (WGS) entry which is preliminary data.</text>
</comment>
<dbReference type="AlphaFoldDB" id="A0A392RQA8"/>
<evidence type="ECO:0000313" key="2">
    <source>
        <dbReference type="Proteomes" id="UP000265520"/>
    </source>
</evidence>
<protein>
    <submittedName>
        <fullName evidence="1">Uncharacterized protein</fullName>
    </submittedName>
</protein>
<feature type="non-terminal residue" evidence="1">
    <location>
        <position position="1"/>
    </location>
</feature>
<organism evidence="1 2">
    <name type="scientific">Trifolium medium</name>
    <dbReference type="NCBI Taxonomy" id="97028"/>
    <lineage>
        <taxon>Eukaryota</taxon>
        <taxon>Viridiplantae</taxon>
        <taxon>Streptophyta</taxon>
        <taxon>Embryophyta</taxon>
        <taxon>Tracheophyta</taxon>
        <taxon>Spermatophyta</taxon>
        <taxon>Magnoliopsida</taxon>
        <taxon>eudicotyledons</taxon>
        <taxon>Gunneridae</taxon>
        <taxon>Pentapetalae</taxon>
        <taxon>rosids</taxon>
        <taxon>fabids</taxon>
        <taxon>Fabales</taxon>
        <taxon>Fabaceae</taxon>
        <taxon>Papilionoideae</taxon>
        <taxon>50 kb inversion clade</taxon>
        <taxon>NPAAA clade</taxon>
        <taxon>Hologalegina</taxon>
        <taxon>IRL clade</taxon>
        <taxon>Trifolieae</taxon>
        <taxon>Trifolium</taxon>
    </lineage>
</organism>
<proteinExistence type="predicted"/>
<accession>A0A392RQA8</accession>